<reference evidence="2" key="1">
    <citation type="submission" date="2021-11" db="EMBL/GenBank/DDBJ databases">
        <title>Purpureocillium_takamizusanense_genome.</title>
        <authorList>
            <person name="Nguyen N.-H."/>
        </authorList>
    </citation>
    <scope>NUCLEOTIDE SEQUENCE</scope>
    <source>
        <strain evidence="2">PT3</strain>
    </source>
</reference>
<dbReference type="GeneID" id="72066901"/>
<keyword evidence="3" id="KW-1185">Reference proteome</keyword>
<dbReference type="RefSeq" id="XP_047842177.1">
    <property type="nucleotide sequence ID" value="XM_047986197.1"/>
</dbReference>
<dbReference type="EMBL" id="CP086357">
    <property type="protein sequence ID" value="UNI18696.1"/>
    <property type="molecule type" value="Genomic_DNA"/>
</dbReference>
<protein>
    <submittedName>
        <fullName evidence="2">Uncharacterized protein</fullName>
    </submittedName>
</protein>
<evidence type="ECO:0000313" key="2">
    <source>
        <dbReference type="EMBL" id="UNI18696.1"/>
    </source>
</evidence>
<dbReference type="KEGG" id="ptkz:JDV02_004951"/>
<evidence type="ECO:0000313" key="3">
    <source>
        <dbReference type="Proteomes" id="UP000829364"/>
    </source>
</evidence>
<dbReference type="Proteomes" id="UP000829364">
    <property type="component" value="Chromosome 4"/>
</dbReference>
<gene>
    <name evidence="2" type="ORF">JDV02_004951</name>
</gene>
<dbReference type="AlphaFoldDB" id="A0A9Q8VBA0"/>
<feature type="region of interest" description="Disordered" evidence="1">
    <location>
        <begin position="1"/>
        <end position="27"/>
    </location>
</feature>
<name>A0A9Q8VBA0_9HYPO</name>
<sequence length="121" mass="12824">MGRRLVVHDGFTAPTKSGAGAAGGHGLEPGQDEVINCLRGCSLEPTRSDGRQVVSQVPCVSWYRGSASQSMNMAAAVVTDSLAGFVGGRERSLRRTLPHTYIRCARDVVDDTQAHPSVLSD</sequence>
<accession>A0A9Q8VBA0</accession>
<evidence type="ECO:0000256" key="1">
    <source>
        <dbReference type="SAM" id="MobiDB-lite"/>
    </source>
</evidence>
<organism evidence="2 3">
    <name type="scientific">Purpureocillium takamizusanense</name>
    <dbReference type="NCBI Taxonomy" id="2060973"/>
    <lineage>
        <taxon>Eukaryota</taxon>
        <taxon>Fungi</taxon>
        <taxon>Dikarya</taxon>
        <taxon>Ascomycota</taxon>
        <taxon>Pezizomycotina</taxon>
        <taxon>Sordariomycetes</taxon>
        <taxon>Hypocreomycetidae</taxon>
        <taxon>Hypocreales</taxon>
        <taxon>Ophiocordycipitaceae</taxon>
        <taxon>Purpureocillium</taxon>
    </lineage>
</organism>
<proteinExistence type="predicted"/>